<feature type="region of interest" description="Disordered" evidence="2">
    <location>
        <begin position="64"/>
        <end position="94"/>
    </location>
</feature>
<feature type="repeat" description="PPR" evidence="1">
    <location>
        <begin position="716"/>
        <end position="750"/>
    </location>
</feature>
<dbReference type="GO" id="GO:0006396">
    <property type="term" value="P:RNA processing"/>
    <property type="evidence" value="ECO:0007669"/>
    <property type="project" value="TreeGrafter"/>
</dbReference>
<dbReference type="Pfam" id="PF13041">
    <property type="entry name" value="PPR_2"/>
    <property type="match status" value="1"/>
</dbReference>
<name>A0A2P5I2X3_DIAHE</name>
<dbReference type="InParanoid" id="A0A2P5I2X3"/>
<evidence type="ECO:0000313" key="3">
    <source>
        <dbReference type="EMBL" id="POS76848.1"/>
    </source>
</evidence>
<feature type="repeat" description="PPR" evidence="1">
    <location>
        <begin position="612"/>
        <end position="646"/>
    </location>
</feature>
<dbReference type="OrthoDB" id="185373at2759"/>
<dbReference type="GO" id="GO:0005739">
    <property type="term" value="C:mitochondrion"/>
    <property type="evidence" value="ECO:0007669"/>
    <property type="project" value="TreeGrafter"/>
</dbReference>
<dbReference type="Gene3D" id="1.25.40.10">
    <property type="entry name" value="Tetratricopeptide repeat domain"/>
    <property type="match status" value="3"/>
</dbReference>
<evidence type="ECO:0000256" key="2">
    <source>
        <dbReference type="SAM" id="MobiDB-lite"/>
    </source>
</evidence>
<dbReference type="InterPro" id="IPR002885">
    <property type="entry name" value="PPR_rpt"/>
</dbReference>
<proteinExistence type="predicted"/>
<dbReference type="PANTHER" id="PTHR47934">
    <property type="entry name" value="PENTATRICOPEPTIDE REPEAT-CONTAINING PROTEIN PET309, MITOCHONDRIAL"/>
    <property type="match status" value="1"/>
</dbReference>
<reference evidence="3" key="1">
    <citation type="submission" date="2017-09" db="EMBL/GenBank/DDBJ databases">
        <title>Polyketide synthases of a Diaporthe helianthi virulent isolate.</title>
        <authorList>
            <person name="Baroncelli R."/>
        </authorList>
    </citation>
    <scope>NUCLEOTIDE SEQUENCE [LARGE SCALE GENOMIC DNA]</scope>
    <source>
        <strain evidence="3">7/96</strain>
    </source>
</reference>
<organism evidence="3 4">
    <name type="scientific">Diaporthe helianthi</name>
    <dbReference type="NCBI Taxonomy" id="158607"/>
    <lineage>
        <taxon>Eukaryota</taxon>
        <taxon>Fungi</taxon>
        <taxon>Dikarya</taxon>
        <taxon>Ascomycota</taxon>
        <taxon>Pezizomycotina</taxon>
        <taxon>Sordariomycetes</taxon>
        <taxon>Sordariomycetidae</taxon>
        <taxon>Diaporthales</taxon>
        <taxon>Diaporthaceae</taxon>
        <taxon>Diaporthe</taxon>
    </lineage>
</organism>
<accession>A0A2P5I2X3</accession>
<dbReference type="EMBL" id="MAVT02000326">
    <property type="protein sequence ID" value="POS76848.1"/>
    <property type="molecule type" value="Genomic_DNA"/>
</dbReference>
<feature type="region of interest" description="Disordered" evidence="2">
    <location>
        <begin position="936"/>
        <end position="958"/>
    </location>
</feature>
<comment type="caution">
    <text evidence="3">The sequence shown here is derived from an EMBL/GenBank/DDBJ whole genome shotgun (WGS) entry which is preliminary data.</text>
</comment>
<dbReference type="InterPro" id="IPR011990">
    <property type="entry name" value="TPR-like_helical_dom_sf"/>
</dbReference>
<sequence>MQRFRNICCSCRRRLLADALFRAQAPRLPPWQLLPRAYVSSASAPSPDPGSDNNVDDIVPPIEAAEDQGRKRPDREAPPQNGGPTTPRFKSLDRRMLMRRHESISKGKSLEIFERVVRKQVDEDNLPSYSAPKPSAALKYYNDLAQLKPMLKRESVETCFEFFLTKVWKNVPPEGMNQALKSRGKIVLARVVRAKMDDWDNEKLPSLALVTRLFYKLDCINRKIWADSIMSLIHNLVTRSTIKTDYPDAEAYERSMARKDVLLKDMVDTWVAFNRGPSLSRSFRFPELDEHLLQKFARTSELVKAIQLMFPYLHGTHVSHIRPVVIALFVVLSDPAHSSPEAQEKARPFLNPMGKILAAVPVWKPGLNSLFPEHPDVLAYVLSRWDNLISQLRQTEGFKTGLRMSLGVPEPSIRVPEPSIRVPGPSIGVPGPSIGVPGPSIGIPGPSIRVPEPSIRVPEPSIRVPEPSIRVPEPSIRVPEPSIRVLEPSIRVLEPIIRVLEPSIGVLEPSIRVPEPIIRVPEPSWFERYTIQRVQTTKTINTGLRMRDSDAVEDAWAGFWGPDAEPSDEKKAELQTMDTVFNHFIMAFAALHRPQRAIEAWESMKLVGVQPNIRTWTSLIEGCRRSKNAAGIENVWKKLQASGLEVDEQAWSARVVGLISCGEPEAGLRALDEMLHLSKLTIAPINAAVASLIRLNAMSAAREVLDWAAKNKVAPDIMTFNTLLRPMVQQGHAAQVDSLLKMMKDMGINPDEATYTVLLEGIISSSKDADPAEQVKSVNNLFTEMEAAGLKANMQTFGRILHLLLSEPGANGYEAVEAVRKHVHSKRLEMSIQMHTILLDHYFSLDPPNLAAVEDLMHNDGLKWRMFIGRGLDIVFWERVIKGYATAGETKKAFEIFVQLNNIGSAMTLDTLLTLLRALVRASMMEEAREMVKMVKTHRQNSDSNRSGTEDLARGGRGPRNRYLRHGFWAFAMESRLLSLAEWEELQTRPVPRVAGP</sequence>
<dbReference type="PROSITE" id="PS51375">
    <property type="entry name" value="PPR"/>
    <property type="match status" value="2"/>
</dbReference>
<dbReference type="Proteomes" id="UP000094444">
    <property type="component" value="Unassembled WGS sequence"/>
</dbReference>
<dbReference type="GO" id="GO:0007005">
    <property type="term" value="P:mitochondrion organization"/>
    <property type="evidence" value="ECO:0007669"/>
    <property type="project" value="TreeGrafter"/>
</dbReference>
<dbReference type="AlphaFoldDB" id="A0A2P5I2X3"/>
<dbReference type="Pfam" id="PF01535">
    <property type="entry name" value="PPR"/>
    <property type="match status" value="2"/>
</dbReference>
<feature type="compositionally biased region" description="Basic and acidic residues" evidence="2">
    <location>
        <begin position="67"/>
        <end position="77"/>
    </location>
</feature>
<evidence type="ECO:0000313" key="4">
    <source>
        <dbReference type="Proteomes" id="UP000094444"/>
    </source>
</evidence>
<evidence type="ECO:0008006" key="5">
    <source>
        <dbReference type="Google" id="ProtNLM"/>
    </source>
</evidence>
<protein>
    <recommendedName>
        <fullName evidence="5">Pentatricopeptide repeat domain-containing protein</fullName>
    </recommendedName>
</protein>
<evidence type="ECO:0000256" key="1">
    <source>
        <dbReference type="PROSITE-ProRule" id="PRU00708"/>
    </source>
</evidence>
<dbReference type="STRING" id="158607.A0A2P5I2X3"/>
<dbReference type="Pfam" id="PF13812">
    <property type="entry name" value="PPR_3"/>
    <property type="match status" value="1"/>
</dbReference>
<dbReference type="GO" id="GO:0003729">
    <property type="term" value="F:mRNA binding"/>
    <property type="evidence" value="ECO:0007669"/>
    <property type="project" value="TreeGrafter"/>
</dbReference>
<dbReference type="PANTHER" id="PTHR47934:SF6">
    <property type="entry name" value="MITOCHONDRIAL GROUP I INTRON SPLICING FACTOR CCM1-RELATED"/>
    <property type="match status" value="1"/>
</dbReference>
<dbReference type="InterPro" id="IPR051114">
    <property type="entry name" value="Mito_RNA_Proc_CCM1"/>
</dbReference>
<gene>
    <name evidence="3" type="ORF">DHEL01_v204759</name>
</gene>
<keyword evidence="4" id="KW-1185">Reference proteome</keyword>